<evidence type="ECO:0000313" key="3">
    <source>
        <dbReference type="Proteomes" id="UP000886998"/>
    </source>
</evidence>
<sequence length="210" mass="23292">MKTQATQTELTFKARFLLPAYLTLSPRAHVPQLLPVNQYPPCQRPSSHRSKSAAARHRAAAASAGSGRHISKSQSAHNTLGSEDSDDEVMEVDLSTKQQRLIRSTASRASIRRQKAVEEEIMVSFKPAPSPPKGNVEVYCSKRKIALRKAIEEIVRNMQQTIGQNNVLSWPEVCGIVVCDNKGRWTVTAFSVVQQNWIKPKNCSDQLGSL</sequence>
<dbReference type="OrthoDB" id="6437676at2759"/>
<reference evidence="2" key="1">
    <citation type="submission" date="2020-08" db="EMBL/GenBank/DDBJ databases">
        <title>Multicomponent nature underlies the extraordinary mechanical properties of spider dragline silk.</title>
        <authorList>
            <person name="Kono N."/>
            <person name="Nakamura H."/>
            <person name="Mori M."/>
            <person name="Yoshida Y."/>
            <person name="Ohtoshi R."/>
            <person name="Malay A.D."/>
            <person name="Moran D.A.P."/>
            <person name="Tomita M."/>
            <person name="Numata K."/>
            <person name="Arakawa K."/>
        </authorList>
    </citation>
    <scope>NUCLEOTIDE SEQUENCE</scope>
</reference>
<gene>
    <name evidence="2" type="primary">AVEN_64136_1</name>
    <name evidence="2" type="ORF">TNIN_185341</name>
</gene>
<feature type="region of interest" description="Disordered" evidence="1">
    <location>
        <begin position="39"/>
        <end position="88"/>
    </location>
</feature>
<dbReference type="EMBL" id="BMAV01004112">
    <property type="protein sequence ID" value="GFY44222.1"/>
    <property type="molecule type" value="Genomic_DNA"/>
</dbReference>
<feature type="compositionally biased region" description="Polar residues" evidence="1">
    <location>
        <begin position="72"/>
        <end position="81"/>
    </location>
</feature>
<feature type="compositionally biased region" description="Basic residues" evidence="1">
    <location>
        <begin position="46"/>
        <end position="59"/>
    </location>
</feature>
<evidence type="ECO:0000313" key="2">
    <source>
        <dbReference type="EMBL" id="GFY44222.1"/>
    </source>
</evidence>
<name>A0A8X7BVK0_9ARAC</name>
<organism evidence="2 3">
    <name type="scientific">Trichonephila inaurata madagascariensis</name>
    <dbReference type="NCBI Taxonomy" id="2747483"/>
    <lineage>
        <taxon>Eukaryota</taxon>
        <taxon>Metazoa</taxon>
        <taxon>Ecdysozoa</taxon>
        <taxon>Arthropoda</taxon>
        <taxon>Chelicerata</taxon>
        <taxon>Arachnida</taxon>
        <taxon>Araneae</taxon>
        <taxon>Araneomorphae</taxon>
        <taxon>Entelegynae</taxon>
        <taxon>Araneoidea</taxon>
        <taxon>Nephilidae</taxon>
        <taxon>Trichonephila</taxon>
        <taxon>Trichonephila inaurata</taxon>
    </lineage>
</organism>
<comment type="caution">
    <text evidence="2">The sequence shown here is derived from an EMBL/GenBank/DDBJ whole genome shotgun (WGS) entry which is preliminary data.</text>
</comment>
<dbReference type="Proteomes" id="UP000886998">
    <property type="component" value="Unassembled WGS sequence"/>
</dbReference>
<dbReference type="AlphaFoldDB" id="A0A8X7BVK0"/>
<proteinExistence type="predicted"/>
<protein>
    <submittedName>
        <fullName evidence="2">RNase H domain-containing protein</fullName>
    </submittedName>
</protein>
<evidence type="ECO:0000256" key="1">
    <source>
        <dbReference type="SAM" id="MobiDB-lite"/>
    </source>
</evidence>
<accession>A0A8X7BVK0</accession>
<keyword evidence="3" id="KW-1185">Reference proteome</keyword>